<evidence type="ECO:0000313" key="4">
    <source>
        <dbReference type="Proteomes" id="UP000464754"/>
    </source>
</evidence>
<keyword evidence="1" id="KW-0812">Transmembrane</keyword>
<dbReference type="SMART" id="SM00849">
    <property type="entry name" value="Lactamase_B"/>
    <property type="match status" value="1"/>
</dbReference>
<protein>
    <submittedName>
        <fullName evidence="3">DNA internalization-related competence protein ComEC/Rec2</fullName>
    </submittedName>
</protein>
<proteinExistence type="predicted"/>
<feature type="domain" description="Metallo-beta-lactamase" evidence="2">
    <location>
        <begin position="425"/>
        <end position="594"/>
    </location>
</feature>
<dbReference type="Proteomes" id="UP000464754">
    <property type="component" value="Chromosome"/>
</dbReference>
<dbReference type="InterPro" id="IPR052159">
    <property type="entry name" value="Competence_DNA_uptake"/>
</dbReference>
<keyword evidence="1" id="KW-0472">Membrane</keyword>
<name>A0A6N4TFF0_9FIRM</name>
<dbReference type="SUPFAM" id="SSF56281">
    <property type="entry name" value="Metallo-hydrolase/oxidoreductase"/>
    <property type="match status" value="1"/>
</dbReference>
<feature type="transmembrane region" description="Helical" evidence="1">
    <location>
        <begin position="6"/>
        <end position="33"/>
    </location>
</feature>
<organism evidence="3 4">
    <name type="scientific">Amedibacterium intestinale</name>
    <dbReference type="NCBI Taxonomy" id="2583452"/>
    <lineage>
        <taxon>Bacteria</taxon>
        <taxon>Bacillati</taxon>
        <taxon>Bacillota</taxon>
        <taxon>Erysipelotrichia</taxon>
        <taxon>Erysipelotrichales</taxon>
        <taxon>Erysipelotrichaceae</taxon>
        <taxon>Amedibacterium</taxon>
    </lineage>
</organism>
<feature type="transmembrane region" description="Helical" evidence="1">
    <location>
        <begin position="326"/>
        <end position="346"/>
    </location>
</feature>
<dbReference type="CDD" id="cd07731">
    <property type="entry name" value="ComA-like_MBL-fold"/>
    <property type="match status" value="1"/>
</dbReference>
<dbReference type="Gene3D" id="3.60.15.10">
    <property type="entry name" value="Ribonuclease Z/Hydroxyacylglutathione hydrolase-like"/>
    <property type="match status" value="1"/>
</dbReference>
<dbReference type="InterPro" id="IPR035681">
    <property type="entry name" value="ComA-like_MBL"/>
</dbReference>
<keyword evidence="1" id="KW-1133">Transmembrane helix</keyword>
<dbReference type="InterPro" id="IPR001279">
    <property type="entry name" value="Metallo-B-lactamas"/>
</dbReference>
<reference evidence="4" key="1">
    <citation type="submission" date="2019-05" db="EMBL/GenBank/DDBJ databases">
        <title>Complete genome sequencing of Absiella argi strain JCM 30884.</title>
        <authorList>
            <person name="Sakamoto M."/>
            <person name="Murakami T."/>
            <person name="Mori H."/>
        </authorList>
    </citation>
    <scope>NUCLEOTIDE SEQUENCE [LARGE SCALE GENOMIC DNA]</scope>
    <source>
        <strain evidence="4">JCM 30884</strain>
    </source>
</reference>
<sequence length="649" mass="75913">MKGYWLFYACLSILLLWGDTPFYQICILFLIFLTFIKKIRGCKKGIAIVLLLLCRCYIPISKDKPNPGYFKILEIKSSYVVASDGKHKVILYGLENPNFDNVYLVKKEFREIDTIHNFYGFSFENWLKIKHIFYETQLDDSKLVKQGNSVRHMIYEMISNRSEEETTFLKAMLFGVNEEDVSFLLLSSGMHIGFLLMLERKFLKRFMKEETGQLLILLQLLVLAACFTLSNSVLRLLCFYTANLFLFKENRKDQLGLGMFFIMFLAPYMVFEISFILPCIFRLAYMFNVKKMPKSYVSISVLFPLQLFYYHEVNPIQIFLFRFLRIVYAVFYFLALLTLLPFVPYFSIYQDILNTLSSIEKIGFTIFGTASMWWIVLWFYIFLRIISYKKKKDLIRQGFLLAFFFAMPYLNPFAQVYMLDVGQGDCSVVILPYRSKVIMIDVMGHLTKNIPEDIIVPFLHAKGIRKIDTLVVTHDDLDHSGGKKQLEKLISVDNVVNVKEKAKIYEEDWMKFLLLDYKGEDANENSIVTYMQFYDTSILFMGDLGIKGEKELLKQYPKLQADILKVGHHGSSTSSSSVFLHTLHPKLALISAGRNNRYQHPHQNVIENLHKENIHELTTKEKGAVSIKICKYFYFYKTVEQEFGIITHR</sequence>
<feature type="transmembrane region" description="Helical" evidence="1">
    <location>
        <begin position="366"/>
        <end position="386"/>
    </location>
</feature>
<dbReference type="InterPro" id="IPR036866">
    <property type="entry name" value="RibonucZ/Hydroxyglut_hydro"/>
</dbReference>
<dbReference type="Pfam" id="PF00753">
    <property type="entry name" value="Lactamase_B"/>
    <property type="match status" value="1"/>
</dbReference>
<dbReference type="PANTHER" id="PTHR30619">
    <property type="entry name" value="DNA INTERNALIZATION/COMPETENCE PROTEIN COMEC/REC2"/>
    <property type="match status" value="1"/>
</dbReference>
<feature type="transmembrane region" description="Helical" evidence="1">
    <location>
        <begin position="398"/>
        <end position="418"/>
    </location>
</feature>
<gene>
    <name evidence="3" type="ORF">Aargi30884_03820</name>
</gene>
<dbReference type="AlphaFoldDB" id="A0A6N4TFF0"/>
<dbReference type="EMBL" id="AP019695">
    <property type="protein sequence ID" value="BBK21479.1"/>
    <property type="molecule type" value="Genomic_DNA"/>
</dbReference>
<keyword evidence="4" id="KW-1185">Reference proteome</keyword>
<accession>A0A6N4TFF0</accession>
<evidence type="ECO:0000313" key="3">
    <source>
        <dbReference type="EMBL" id="BBK21479.1"/>
    </source>
</evidence>
<dbReference type="PANTHER" id="PTHR30619:SF7">
    <property type="entry name" value="BETA-LACTAMASE DOMAIN PROTEIN"/>
    <property type="match status" value="1"/>
</dbReference>
<feature type="transmembrane region" description="Helical" evidence="1">
    <location>
        <begin position="257"/>
        <end position="285"/>
    </location>
</feature>
<evidence type="ECO:0000256" key="1">
    <source>
        <dbReference type="SAM" id="Phobius"/>
    </source>
</evidence>
<evidence type="ECO:0000259" key="2">
    <source>
        <dbReference type="SMART" id="SM00849"/>
    </source>
</evidence>
<feature type="transmembrane region" description="Helical" evidence="1">
    <location>
        <begin position="214"/>
        <end position="237"/>
    </location>
</feature>
<dbReference type="KEGG" id="aarg:Aargi30884_03820"/>